<organism evidence="3 4">
    <name type="scientific">Zancudomyces culisetae</name>
    <name type="common">Gut fungus</name>
    <name type="synonym">Smittium culisetae</name>
    <dbReference type="NCBI Taxonomy" id="1213189"/>
    <lineage>
        <taxon>Eukaryota</taxon>
        <taxon>Fungi</taxon>
        <taxon>Fungi incertae sedis</taxon>
        <taxon>Zoopagomycota</taxon>
        <taxon>Kickxellomycotina</taxon>
        <taxon>Harpellomycetes</taxon>
        <taxon>Harpellales</taxon>
        <taxon>Legeriomycetaceae</taxon>
        <taxon>Zancudomyces</taxon>
    </lineage>
</organism>
<evidence type="ECO:0000259" key="2">
    <source>
        <dbReference type="SMART" id="SM01269"/>
    </source>
</evidence>
<comment type="caution">
    <text evidence="3">The sequence shown here is derived from an EMBL/GenBank/DDBJ whole genome shotgun (WGS) entry which is preliminary data.</text>
</comment>
<dbReference type="InterPro" id="IPR013866">
    <property type="entry name" value="Sphingolipid_d4-desaturase_N"/>
</dbReference>
<feature type="transmembrane region" description="Helical" evidence="1">
    <location>
        <begin position="233"/>
        <end position="255"/>
    </location>
</feature>
<dbReference type="SMART" id="SM01269">
    <property type="entry name" value="Lipid_DES"/>
    <property type="match status" value="1"/>
</dbReference>
<keyword evidence="1" id="KW-0472">Membrane</keyword>
<dbReference type="InterPro" id="IPR005804">
    <property type="entry name" value="FA_desaturase_dom"/>
</dbReference>
<dbReference type="EMBL" id="LSSK01000997">
    <property type="protein sequence ID" value="OMH81059.1"/>
    <property type="molecule type" value="Genomic_DNA"/>
</dbReference>
<dbReference type="PANTHER" id="PTHR12879">
    <property type="entry name" value="SPHINGOLIPID DELTA 4 DESATURASE/C-4 HYDROXYLASE PROTEIN DES2"/>
    <property type="match status" value="1"/>
</dbReference>
<feature type="domain" description="Sphingolipid delta4-desaturase N-terminal" evidence="2">
    <location>
        <begin position="28"/>
        <end position="66"/>
    </location>
</feature>
<keyword evidence="4" id="KW-1185">Reference proteome</keyword>
<dbReference type="PANTHER" id="PTHR12879:SF8">
    <property type="entry name" value="SPHINGOLIPID DELTA(4)-DESATURASE DES1"/>
    <property type="match status" value="1"/>
</dbReference>
<gene>
    <name evidence="3" type="ORF">AX774_g5493</name>
</gene>
<feature type="transmembrane region" description="Helical" evidence="1">
    <location>
        <begin position="209"/>
        <end position="227"/>
    </location>
</feature>
<keyword evidence="1" id="KW-0812">Transmembrane</keyword>
<dbReference type="GO" id="GO:0016020">
    <property type="term" value="C:membrane"/>
    <property type="evidence" value="ECO:0007669"/>
    <property type="project" value="GOC"/>
</dbReference>
<evidence type="ECO:0000313" key="3">
    <source>
        <dbReference type="EMBL" id="OMH81059.1"/>
    </source>
</evidence>
<reference evidence="4" key="1">
    <citation type="submission" date="2017-01" db="EMBL/GenBank/DDBJ databases">
        <authorList>
            <person name="Wang Y."/>
            <person name="White M."/>
            <person name="Kvist S."/>
            <person name="Moncalvo J.-M."/>
        </authorList>
    </citation>
    <scope>NUCLEOTIDE SEQUENCE [LARGE SCALE GENOMIC DNA]</scope>
    <source>
        <strain evidence="4">COL-18-3</strain>
    </source>
</reference>
<feature type="transmembrane region" description="Helical" evidence="1">
    <location>
        <begin position="66"/>
        <end position="84"/>
    </location>
</feature>
<feature type="transmembrane region" description="Helical" evidence="1">
    <location>
        <begin position="127"/>
        <end position="145"/>
    </location>
</feature>
<sequence length="324" mass="37473">MEVQKGKLKQKDPRHPLYLGQWKKGSRYQSKAFETEFLDEPHLKRKKVMLQKYPEIKKLYGNEPRTALIGVFLVCIQLYMAYLVSTKWKDMNRTLLLAVTYAIGGTVSSMYGVIIHELSHCLVFKKLLYNRLFGLVINIPMVVPISQSFRRYHLEHHQFQGVKGMDPDLPLEEEVQLVSNSSFLKLLWVMSYGVMYMVRGLRLGKQPTFWEIVNTLTMVLVNTIIYSTLGGRALAYLGLSVFLGYGLHPGAAHFIQEHFIFVDGQETYSYYGPAGEFYKSLYYHTSWTGILAEFILNPKLSPNARLVRTFEDHKLGREQYLPPL</sequence>
<feature type="transmembrane region" description="Helical" evidence="1">
    <location>
        <begin position="96"/>
        <end position="115"/>
    </location>
</feature>
<dbReference type="Proteomes" id="UP000188320">
    <property type="component" value="Unassembled WGS sequence"/>
</dbReference>
<protein>
    <submittedName>
        <fullName evidence="3">Sphingolipid delta(4)-desaturase DES1-like</fullName>
    </submittedName>
</protein>
<dbReference type="Pfam" id="PF00487">
    <property type="entry name" value="FA_desaturase"/>
    <property type="match status" value="1"/>
</dbReference>
<dbReference type="Pfam" id="PF08557">
    <property type="entry name" value="Lipid_DES"/>
    <property type="match status" value="1"/>
</dbReference>
<dbReference type="GO" id="GO:0042284">
    <property type="term" value="F:sphingolipid delta-4 desaturase activity"/>
    <property type="evidence" value="ECO:0007669"/>
    <property type="project" value="TreeGrafter"/>
</dbReference>
<keyword evidence="1" id="KW-1133">Transmembrane helix</keyword>
<dbReference type="AlphaFoldDB" id="A0A1R1PJG1"/>
<evidence type="ECO:0000256" key="1">
    <source>
        <dbReference type="SAM" id="Phobius"/>
    </source>
</evidence>
<dbReference type="OrthoDB" id="200948at2759"/>
<dbReference type="GO" id="GO:0046513">
    <property type="term" value="P:ceramide biosynthetic process"/>
    <property type="evidence" value="ECO:0007669"/>
    <property type="project" value="TreeGrafter"/>
</dbReference>
<evidence type="ECO:0000313" key="4">
    <source>
        <dbReference type="Proteomes" id="UP000188320"/>
    </source>
</evidence>
<name>A0A1R1PJG1_ZANCU</name>
<accession>A0A1R1PJG1</accession>
<proteinExistence type="predicted"/>